<organism evidence="1 2">
    <name type="scientific">Paenibacillus chungangensis</name>
    <dbReference type="NCBI Taxonomy" id="696535"/>
    <lineage>
        <taxon>Bacteria</taxon>
        <taxon>Bacillati</taxon>
        <taxon>Bacillota</taxon>
        <taxon>Bacilli</taxon>
        <taxon>Bacillales</taxon>
        <taxon>Paenibacillaceae</taxon>
        <taxon>Paenibacillus</taxon>
    </lineage>
</organism>
<accession>A0ABW3HNU1</accession>
<dbReference type="EMBL" id="JBHTJZ010000007">
    <property type="protein sequence ID" value="MFD0959161.1"/>
    <property type="molecule type" value="Genomic_DNA"/>
</dbReference>
<dbReference type="InterPro" id="IPR046713">
    <property type="entry name" value="DUF6786"/>
</dbReference>
<gene>
    <name evidence="1" type="ORF">ACFQ2I_07145</name>
</gene>
<protein>
    <submittedName>
        <fullName evidence="1">DUF6786 family protein</fullName>
    </submittedName>
</protein>
<keyword evidence="2" id="KW-1185">Reference proteome</keyword>
<reference evidence="2" key="1">
    <citation type="journal article" date="2019" name="Int. J. Syst. Evol. Microbiol.">
        <title>The Global Catalogue of Microorganisms (GCM) 10K type strain sequencing project: providing services to taxonomists for standard genome sequencing and annotation.</title>
        <authorList>
            <consortium name="The Broad Institute Genomics Platform"/>
            <consortium name="The Broad Institute Genome Sequencing Center for Infectious Disease"/>
            <person name="Wu L."/>
            <person name="Ma J."/>
        </authorList>
    </citation>
    <scope>NUCLEOTIDE SEQUENCE [LARGE SCALE GENOMIC DNA]</scope>
    <source>
        <strain evidence="2">CCUG 59129</strain>
    </source>
</reference>
<dbReference type="RefSeq" id="WP_377563128.1">
    <property type="nucleotide sequence ID" value="NZ_JBHTJZ010000007.1"/>
</dbReference>
<dbReference type="Pfam" id="PF20583">
    <property type="entry name" value="DUF6786"/>
    <property type="match status" value="1"/>
</dbReference>
<evidence type="ECO:0000313" key="1">
    <source>
        <dbReference type="EMBL" id="MFD0959161.1"/>
    </source>
</evidence>
<proteinExistence type="predicted"/>
<comment type="caution">
    <text evidence="1">The sequence shown here is derived from an EMBL/GenBank/DDBJ whole genome shotgun (WGS) entry which is preliminary data.</text>
</comment>
<name>A0ABW3HNU1_9BACL</name>
<evidence type="ECO:0000313" key="2">
    <source>
        <dbReference type="Proteomes" id="UP001596989"/>
    </source>
</evidence>
<dbReference type="Proteomes" id="UP001596989">
    <property type="component" value="Unassembled WGS sequence"/>
</dbReference>
<sequence>MITKLESQLQQANCDYTVLHNDEGAHIILLTRGGRVLNVAASRSNSYAPFWTNPQAFASRHWNAGGDRTWISPELEYFIDDAGQYAIPTQLDPGSWNVTQYSSEEAALRMTCELHHKNANARVGLNLNKHFRLLLNPLHLNHSAAPLNNRSVRYVGYEVVTDLRLEPLSIARAEPSPGYCSLWSIMQLPADGTALIPTRGTVTPLTMFAEREPTDIKLLPEGAYIQCGGEYSFKLSFDAISSTGRYGYIRQLNCSQSSLVVRQFSVNPAARYPDYPPDNPRYLGSCMQIYHDGNRLGNFAELEYQSPALPIDRIGRMIDASQVFHFEGPSPAIHHIAEVMLGMYSR</sequence>